<keyword evidence="4" id="KW-0560">Oxidoreductase</keyword>
<sequence>MSAPIKLVAVSGSTSQPSRSAALLDALTAGLAAGQATEITQVSLAELAPLLPGVVSAKDAPPALAQAIAAIERADVLVVAAPVYRGSYPGLFKHLFDLIHHESLFNVPVLLAASGGSDRHALVIEHQLRPLFAFFQTLTLPLGVYATDADFADYRISSPALAERIELAVSRARPWLRARG</sequence>
<dbReference type="PANTHER" id="PTHR43408:SF2">
    <property type="entry name" value="FMN REDUCTASE (NADPH)"/>
    <property type="match status" value="1"/>
</dbReference>
<dbReference type="NCBIfam" id="TIGR03566">
    <property type="entry name" value="FMN_reduc_MsuE"/>
    <property type="match status" value="1"/>
</dbReference>
<dbReference type="Proteomes" id="UP000247555">
    <property type="component" value="Unassembled WGS sequence"/>
</dbReference>
<dbReference type="EMBL" id="QJKI01000030">
    <property type="protein sequence ID" value="PXX74592.1"/>
    <property type="molecule type" value="Genomic_DNA"/>
</dbReference>
<dbReference type="GO" id="GO:0016491">
    <property type="term" value="F:oxidoreductase activity"/>
    <property type="evidence" value="ECO:0007669"/>
    <property type="project" value="UniProtKB-KW"/>
</dbReference>
<reference evidence="6 7" key="1">
    <citation type="submission" date="2018-05" db="EMBL/GenBank/DDBJ databases">
        <title>Genomic Encyclopedia of Type Strains, Phase IV (KMG-IV): sequencing the most valuable type-strain genomes for metagenomic binning, comparative biology and taxonomic classification.</title>
        <authorList>
            <person name="Goeker M."/>
        </authorList>
    </citation>
    <scope>NUCLEOTIDE SEQUENCE [LARGE SCALE GENOMIC DNA]</scope>
    <source>
        <strain evidence="6 7">DSM 29661</strain>
    </source>
</reference>
<keyword evidence="7" id="KW-1185">Reference proteome</keyword>
<evidence type="ECO:0000256" key="2">
    <source>
        <dbReference type="ARBA" id="ARBA00022630"/>
    </source>
</evidence>
<evidence type="ECO:0000256" key="3">
    <source>
        <dbReference type="ARBA" id="ARBA00022643"/>
    </source>
</evidence>
<evidence type="ECO:0000256" key="4">
    <source>
        <dbReference type="ARBA" id="ARBA00023002"/>
    </source>
</evidence>
<comment type="caution">
    <text evidence="6">The sequence shown here is derived from an EMBL/GenBank/DDBJ whole genome shotgun (WGS) entry which is preliminary data.</text>
</comment>
<dbReference type="RefSeq" id="WP_110392006.1">
    <property type="nucleotide sequence ID" value="NZ_QJKI01000030.1"/>
</dbReference>
<dbReference type="PANTHER" id="PTHR43408">
    <property type="entry name" value="FMN REDUCTASE (NADPH)"/>
    <property type="match status" value="1"/>
</dbReference>
<dbReference type="InterPro" id="IPR029039">
    <property type="entry name" value="Flavoprotein-like_sf"/>
</dbReference>
<dbReference type="InterPro" id="IPR019912">
    <property type="entry name" value="FMN_Rdtase_MsuE-like"/>
</dbReference>
<accession>A0A318KJE9</accession>
<evidence type="ECO:0000259" key="5">
    <source>
        <dbReference type="Pfam" id="PF03358"/>
    </source>
</evidence>
<feature type="domain" description="NADPH-dependent FMN reductase-like" evidence="5">
    <location>
        <begin position="5"/>
        <end position="148"/>
    </location>
</feature>
<dbReference type="OrthoDB" id="1643408at2"/>
<dbReference type="AlphaFoldDB" id="A0A318KJE9"/>
<evidence type="ECO:0000256" key="1">
    <source>
        <dbReference type="ARBA" id="ARBA00005990"/>
    </source>
</evidence>
<dbReference type="Pfam" id="PF03358">
    <property type="entry name" value="FMN_red"/>
    <property type="match status" value="1"/>
</dbReference>
<name>A0A318KJE9_9NEIS</name>
<dbReference type="SUPFAM" id="SSF52218">
    <property type="entry name" value="Flavoproteins"/>
    <property type="match status" value="1"/>
</dbReference>
<protein>
    <submittedName>
        <fullName evidence="6">MsuE subfamily FMN reductase</fullName>
    </submittedName>
</protein>
<evidence type="ECO:0000313" key="7">
    <source>
        <dbReference type="Proteomes" id="UP000247555"/>
    </source>
</evidence>
<comment type="similarity">
    <text evidence="1">Belongs to the SsuE family.</text>
</comment>
<dbReference type="Gene3D" id="3.40.50.360">
    <property type="match status" value="1"/>
</dbReference>
<dbReference type="InterPro" id="IPR051814">
    <property type="entry name" value="NAD(P)H-dep_FMN_reductase"/>
</dbReference>
<keyword evidence="3" id="KW-0288">FMN</keyword>
<proteinExistence type="inferred from homology"/>
<organism evidence="6 7">
    <name type="scientific">Rivihabitans pingtungensis</name>
    <dbReference type="NCBI Taxonomy" id="1054498"/>
    <lineage>
        <taxon>Bacteria</taxon>
        <taxon>Pseudomonadati</taxon>
        <taxon>Pseudomonadota</taxon>
        <taxon>Betaproteobacteria</taxon>
        <taxon>Neisseriales</taxon>
        <taxon>Aquaspirillaceae</taxon>
        <taxon>Rivihabitans</taxon>
    </lineage>
</organism>
<keyword evidence="2" id="KW-0285">Flavoprotein</keyword>
<evidence type="ECO:0000313" key="6">
    <source>
        <dbReference type="EMBL" id="PXX74592.1"/>
    </source>
</evidence>
<dbReference type="InterPro" id="IPR005025">
    <property type="entry name" value="FMN_Rdtase-like_dom"/>
</dbReference>
<gene>
    <name evidence="6" type="ORF">DFR34_13014</name>
</gene>